<dbReference type="InterPro" id="IPR004528">
    <property type="entry name" value="KdsB"/>
</dbReference>
<evidence type="ECO:0000313" key="5">
    <source>
        <dbReference type="Proteomes" id="UP001560685"/>
    </source>
</evidence>
<dbReference type="EC" id="2.7.7.38" evidence="4"/>
<dbReference type="PANTHER" id="PTHR42866:SF2">
    <property type="entry name" value="3-DEOXY-MANNO-OCTULOSONATE CYTIDYLYLTRANSFERASE, MITOCHONDRIAL"/>
    <property type="match status" value="1"/>
</dbReference>
<dbReference type="NCBIfam" id="NF003952">
    <property type="entry name" value="PRK05450.1-5"/>
    <property type="match status" value="1"/>
</dbReference>
<dbReference type="EMBL" id="JBEHZE010000001">
    <property type="protein sequence ID" value="MEX6632328.1"/>
    <property type="molecule type" value="Genomic_DNA"/>
</dbReference>
<accession>A0ABV3Z1A0</accession>
<gene>
    <name evidence="4" type="primary">kdsB</name>
    <name evidence="4" type="ORF">ABFZ84_02095</name>
</gene>
<dbReference type="Gene3D" id="3.90.550.10">
    <property type="entry name" value="Spore Coat Polysaccharide Biosynthesis Protein SpsA, Chain A"/>
    <property type="match status" value="1"/>
</dbReference>
<protein>
    <submittedName>
        <fullName evidence="4">3-deoxy-manno-octulosonate cytidylyltransferase</fullName>
        <ecNumber evidence="4">2.7.7.38</ecNumber>
    </submittedName>
</protein>
<reference evidence="4 5" key="1">
    <citation type="submission" date="2024-05" db="EMBL/GenBank/DDBJ databases">
        <title>Three bacterial strains, DH-69, EH-24, and ECK-19 isolated from coastal sediments.</title>
        <authorList>
            <person name="Ye Y.-Q."/>
            <person name="Du Z.-J."/>
        </authorList>
    </citation>
    <scope>NUCLEOTIDE SEQUENCE [LARGE SCALE GENOMIC DNA]</scope>
    <source>
        <strain evidence="4 5">ECK-19</strain>
    </source>
</reference>
<name>A0ABV3Z1A0_9PROT</name>
<evidence type="ECO:0000313" key="4">
    <source>
        <dbReference type="EMBL" id="MEX6632328.1"/>
    </source>
</evidence>
<sequence>MKTAIVIPARFGSTRLPGKPLLDRTGKPLIQHVYEQAQQVKNSNQVVVATDDRRIFDCVAGFGGEVVMTSGEHETGSGRVAEAAGSLDAEIIVNLQGDEPEIDPAHIERLIHLHTNSNAFASTLACRFSHNAVSGAGSPDDTAAVKAILGDAIGEKTYWARYFTRYLFPVPRDTLGAIKTPSDYFLHVGIYAFFKENLMTFAGAPMGALEKVERLEQLRILEMGEAIAVAEIPAAVPGIDTPADYDAFVTRWSEGVT</sequence>
<organism evidence="4 5">
    <name type="scientific">Hyphococcus lacteus</name>
    <dbReference type="NCBI Taxonomy" id="3143536"/>
    <lineage>
        <taxon>Bacteria</taxon>
        <taxon>Pseudomonadati</taxon>
        <taxon>Pseudomonadota</taxon>
        <taxon>Alphaproteobacteria</taxon>
        <taxon>Parvularculales</taxon>
        <taxon>Parvularculaceae</taxon>
        <taxon>Hyphococcus</taxon>
    </lineage>
</organism>
<dbReference type="PANTHER" id="PTHR42866">
    <property type="entry name" value="3-DEOXY-MANNO-OCTULOSONATE CYTIDYLYLTRANSFERASE"/>
    <property type="match status" value="1"/>
</dbReference>
<dbReference type="Pfam" id="PF02348">
    <property type="entry name" value="CTP_transf_3"/>
    <property type="match status" value="1"/>
</dbReference>
<keyword evidence="3" id="KW-0448">Lipopolysaccharide biosynthesis</keyword>
<dbReference type="SUPFAM" id="SSF53448">
    <property type="entry name" value="Nucleotide-diphospho-sugar transferases"/>
    <property type="match status" value="1"/>
</dbReference>
<keyword evidence="1 4" id="KW-0808">Transferase</keyword>
<dbReference type="Proteomes" id="UP001560685">
    <property type="component" value="Unassembled WGS sequence"/>
</dbReference>
<evidence type="ECO:0000256" key="2">
    <source>
        <dbReference type="ARBA" id="ARBA00022695"/>
    </source>
</evidence>
<dbReference type="RefSeq" id="WP_369312254.1">
    <property type="nucleotide sequence ID" value="NZ_JBEHZE010000001.1"/>
</dbReference>
<dbReference type="GO" id="GO:0008690">
    <property type="term" value="F:3-deoxy-manno-octulosonate cytidylyltransferase activity"/>
    <property type="evidence" value="ECO:0007669"/>
    <property type="project" value="UniProtKB-EC"/>
</dbReference>
<comment type="caution">
    <text evidence="4">The sequence shown here is derived from an EMBL/GenBank/DDBJ whole genome shotgun (WGS) entry which is preliminary data.</text>
</comment>
<dbReference type="CDD" id="cd02517">
    <property type="entry name" value="CMP-KDO-Synthetase"/>
    <property type="match status" value="1"/>
</dbReference>
<dbReference type="NCBIfam" id="TIGR00466">
    <property type="entry name" value="kdsB"/>
    <property type="match status" value="1"/>
</dbReference>
<dbReference type="InterPro" id="IPR003329">
    <property type="entry name" value="Cytidylyl_trans"/>
</dbReference>
<keyword evidence="5" id="KW-1185">Reference proteome</keyword>
<keyword evidence="2 4" id="KW-0548">Nucleotidyltransferase</keyword>
<evidence type="ECO:0000256" key="3">
    <source>
        <dbReference type="ARBA" id="ARBA00022985"/>
    </source>
</evidence>
<dbReference type="InterPro" id="IPR029044">
    <property type="entry name" value="Nucleotide-diphossugar_trans"/>
</dbReference>
<proteinExistence type="predicted"/>
<evidence type="ECO:0000256" key="1">
    <source>
        <dbReference type="ARBA" id="ARBA00022679"/>
    </source>
</evidence>